<dbReference type="EMBL" id="CAKLBY020000086">
    <property type="protein sequence ID" value="CAK7925124.1"/>
    <property type="molecule type" value="Genomic_DNA"/>
</dbReference>
<reference evidence="1" key="1">
    <citation type="submission" date="2024-01" db="EMBL/GenBank/DDBJ databases">
        <authorList>
            <person name="Webb A."/>
        </authorList>
    </citation>
    <scope>NUCLEOTIDE SEQUENCE</scope>
    <source>
        <strain evidence="1">Pm1</strain>
    </source>
</reference>
<protein>
    <submittedName>
        <fullName evidence="1">Uncharacterized protein</fullName>
    </submittedName>
</protein>
<evidence type="ECO:0000313" key="2">
    <source>
        <dbReference type="Proteomes" id="UP001162060"/>
    </source>
</evidence>
<accession>A0AAV1TVS7</accession>
<gene>
    <name evidence="1" type="ORF">PM001_LOCUS10274</name>
</gene>
<sequence length="75" mass="8138">MTAAMKTKKRVLTFIVAAGSAAWGSAVRPVENLRQDGERLRANDHTKEGNVPSRKHISAARKRAEAFNSAAYLSA</sequence>
<evidence type="ECO:0000313" key="1">
    <source>
        <dbReference type="EMBL" id="CAK7925124.1"/>
    </source>
</evidence>
<proteinExistence type="predicted"/>
<name>A0AAV1TVS7_9STRA</name>
<dbReference type="Proteomes" id="UP001162060">
    <property type="component" value="Unassembled WGS sequence"/>
</dbReference>
<dbReference type="AlphaFoldDB" id="A0AAV1TVS7"/>
<comment type="caution">
    <text evidence="1">The sequence shown here is derived from an EMBL/GenBank/DDBJ whole genome shotgun (WGS) entry which is preliminary data.</text>
</comment>
<organism evidence="1 2">
    <name type="scientific">Peronospora matthiolae</name>
    <dbReference type="NCBI Taxonomy" id="2874970"/>
    <lineage>
        <taxon>Eukaryota</taxon>
        <taxon>Sar</taxon>
        <taxon>Stramenopiles</taxon>
        <taxon>Oomycota</taxon>
        <taxon>Peronosporomycetes</taxon>
        <taxon>Peronosporales</taxon>
        <taxon>Peronosporaceae</taxon>
        <taxon>Peronospora</taxon>
    </lineage>
</organism>